<feature type="domain" description="Methyltransferase type 12" evidence="1">
    <location>
        <begin position="49"/>
        <end position="178"/>
    </location>
</feature>
<keyword evidence="3" id="KW-1185">Reference proteome</keyword>
<dbReference type="RefSeq" id="WP_380941001.1">
    <property type="nucleotide sequence ID" value="NZ_JBHUFC010000006.1"/>
</dbReference>
<accession>A0ABW4NGD9</accession>
<evidence type="ECO:0000259" key="1">
    <source>
        <dbReference type="Pfam" id="PF08242"/>
    </source>
</evidence>
<dbReference type="SUPFAM" id="SSF53335">
    <property type="entry name" value="S-adenosyl-L-methionine-dependent methyltransferases"/>
    <property type="match status" value="1"/>
</dbReference>
<keyword evidence="2" id="KW-0808">Transferase</keyword>
<reference evidence="3" key="1">
    <citation type="journal article" date="2019" name="Int. J. Syst. Evol. Microbiol.">
        <title>The Global Catalogue of Microorganisms (GCM) 10K type strain sequencing project: providing services to taxonomists for standard genome sequencing and annotation.</title>
        <authorList>
            <consortium name="The Broad Institute Genomics Platform"/>
            <consortium name="The Broad Institute Genome Sequencing Center for Infectious Disease"/>
            <person name="Wu L."/>
            <person name="Ma J."/>
        </authorList>
    </citation>
    <scope>NUCLEOTIDE SEQUENCE [LARGE SCALE GENOMIC DNA]</scope>
    <source>
        <strain evidence="3">Q85</strain>
    </source>
</reference>
<comment type="caution">
    <text evidence="2">The sequence shown here is derived from an EMBL/GenBank/DDBJ whole genome shotgun (WGS) entry which is preliminary data.</text>
</comment>
<name>A0ABW4NGD9_9SPHN</name>
<sequence length="307" mass="32781">MTASHDWTGRVGDVWAAEWQRTDRSLADLSRHLDVAIEVAAPAGPFRALDIGCGAGVTSLALATARPDARIVGVDLSDALVAIARNRLTPAVLPRRREPRAASDELNDSGLPPSWEYRAEGYDGEDARVRFLTGDALDMAKAQAPFDLLYSRHGVMFFDDPVAAFATLRGAVRPGARLVFSCFRDWRENGFAAAPAAALGLPAPTPGPGPFAFADRAQVAAILSAAGWRDAIARPIDFTYRAGAGADPVGDALGFLQRIGPAASALRMRSDAERAVLVERLRAVIERYRSGNTVDFPAAAWIWSASA</sequence>
<dbReference type="PANTHER" id="PTHR43861:SF1">
    <property type="entry name" value="TRANS-ACONITATE 2-METHYLTRANSFERASE"/>
    <property type="match status" value="1"/>
</dbReference>
<dbReference type="EMBL" id="JBHUFC010000006">
    <property type="protein sequence ID" value="MFD1788609.1"/>
    <property type="molecule type" value="Genomic_DNA"/>
</dbReference>
<protein>
    <submittedName>
        <fullName evidence="2">Class I SAM-dependent methyltransferase</fullName>
    </submittedName>
</protein>
<organism evidence="2 3">
    <name type="scientific">Sphingomonas floccifaciens</name>
    <dbReference type="NCBI Taxonomy" id="1844115"/>
    <lineage>
        <taxon>Bacteria</taxon>
        <taxon>Pseudomonadati</taxon>
        <taxon>Pseudomonadota</taxon>
        <taxon>Alphaproteobacteria</taxon>
        <taxon>Sphingomonadales</taxon>
        <taxon>Sphingomonadaceae</taxon>
        <taxon>Sphingomonas</taxon>
    </lineage>
</organism>
<evidence type="ECO:0000313" key="3">
    <source>
        <dbReference type="Proteomes" id="UP001597283"/>
    </source>
</evidence>
<dbReference type="PANTHER" id="PTHR43861">
    <property type="entry name" value="TRANS-ACONITATE 2-METHYLTRANSFERASE-RELATED"/>
    <property type="match status" value="1"/>
</dbReference>
<dbReference type="Pfam" id="PF08242">
    <property type="entry name" value="Methyltransf_12"/>
    <property type="match status" value="1"/>
</dbReference>
<evidence type="ECO:0000313" key="2">
    <source>
        <dbReference type="EMBL" id="MFD1788609.1"/>
    </source>
</evidence>
<dbReference type="Proteomes" id="UP001597283">
    <property type="component" value="Unassembled WGS sequence"/>
</dbReference>
<dbReference type="InterPro" id="IPR013217">
    <property type="entry name" value="Methyltransf_12"/>
</dbReference>
<dbReference type="Gene3D" id="3.40.50.150">
    <property type="entry name" value="Vaccinia Virus protein VP39"/>
    <property type="match status" value="1"/>
</dbReference>
<dbReference type="GO" id="GO:0032259">
    <property type="term" value="P:methylation"/>
    <property type="evidence" value="ECO:0007669"/>
    <property type="project" value="UniProtKB-KW"/>
</dbReference>
<dbReference type="GO" id="GO:0008168">
    <property type="term" value="F:methyltransferase activity"/>
    <property type="evidence" value="ECO:0007669"/>
    <property type="project" value="UniProtKB-KW"/>
</dbReference>
<gene>
    <name evidence="2" type="ORF">ACFSC3_13645</name>
</gene>
<keyword evidence="2" id="KW-0489">Methyltransferase</keyword>
<proteinExistence type="predicted"/>
<dbReference type="InterPro" id="IPR029063">
    <property type="entry name" value="SAM-dependent_MTases_sf"/>
</dbReference>
<dbReference type="CDD" id="cd02440">
    <property type="entry name" value="AdoMet_MTases"/>
    <property type="match status" value="1"/>
</dbReference>